<evidence type="ECO:0000313" key="3">
    <source>
        <dbReference type="Proteomes" id="UP000694308"/>
    </source>
</evidence>
<protein>
    <submittedName>
        <fullName evidence="2">PadR family transcriptional regulator</fullName>
    </submittedName>
</protein>
<dbReference type="InterPro" id="IPR052509">
    <property type="entry name" value="Metal_resp_DNA-bind_regulator"/>
</dbReference>
<dbReference type="PANTHER" id="PTHR33169:SF14">
    <property type="entry name" value="TRANSCRIPTIONAL REGULATOR RV3488"/>
    <property type="match status" value="1"/>
</dbReference>
<name>A0A949TT52_9CLOT</name>
<dbReference type="AlphaFoldDB" id="A0A949TT52"/>
<dbReference type="PANTHER" id="PTHR33169">
    <property type="entry name" value="PADR-FAMILY TRANSCRIPTIONAL REGULATOR"/>
    <property type="match status" value="1"/>
</dbReference>
<dbReference type="Pfam" id="PF03551">
    <property type="entry name" value="PadR"/>
    <property type="match status" value="1"/>
</dbReference>
<dbReference type="EMBL" id="JAEEGC010000034">
    <property type="protein sequence ID" value="MBV7272891.1"/>
    <property type="molecule type" value="Genomic_DNA"/>
</dbReference>
<dbReference type="Proteomes" id="UP000694308">
    <property type="component" value="Unassembled WGS sequence"/>
</dbReference>
<comment type="caution">
    <text evidence="2">The sequence shown here is derived from an EMBL/GenBank/DDBJ whole genome shotgun (WGS) entry which is preliminary data.</text>
</comment>
<accession>A0A949TT52</accession>
<keyword evidence="3" id="KW-1185">Reference proteome</keyword>
<proteinExistence type="predicted"/>
<dbReference type="RefSeq" id="WP_218319921.1">
    <property type="nucleotide sequence ID" value="NZ_JAEEGC010000034.1"/>
</dbReference>
<feature type="domain" description="Transcription regulator PadR N-terminal" evidence="1">
    <location>
        <begin position="14"/>
        <end position="85"/>
    </location>
</feature>
<sequence length="114" mass="13393">MTKRYGRHTPAFLLLQLVDSPAYGGMLMKRLEKELPYCFSDSAMVYRSLKDMEDSGLVKTSWETKETGKPIKWYTITTKGLEMLDELAKDIKKRHDNFEYFLSKYHSTKIDLNK</sequence>
<gene>
    <name evidence="2" type="ORF">I6U48_08195</name>
</gene>
<dbReference type="InterPro" id="IPR005149">
    <property type="entry name" value="Tscrpt_reg_PadR_N"/>
</dbReference>
<evidence type="ECO:0000259" key="1">
    <source>
        <dbReference type="Pfam" id="PF03551"/>
    </source>
</evidence>
<organism evidence="2 3">
    <name type="scientific">Clostridium thailandense</name>
    <dbReference type="NCBI Taxonomy" id="2794346"/>
    <lineage>
        <taxon>Bacteria</taxon>
        <taxon>Bacillati</taxon>
        <taxon>Bacillota</taxon>
        <taxon>Clostridia</taxon>
        <taxon>Eubacteriales</taxon>
        <taxon>Clostridiaceae</taxon>
        <taxon>Clostridium</taxon>
    </lineage>
</organism>
<reference evidence="2" key="1">
    <citation type="submission" date="2020-12" db="EMBL/GenBank/DDBJ databases">
        <title>Clostridium thailandense sp. nov., a novel acetogenic bacterium isolated from peat land soil in Thailand.</title>
        <authorList>
            <person name="Chaikitkaew S."/>
            <person name="Birkeland N.K."/>
        </authorList>
    </citation>
    <scope>NUCLEOTIDE SEQUENCE</scope>
    <source>
        <strain evidence="2">PL3</strain>
    </source>
</reference>
<evidence type="ECO:0000313" key="2">
    <source>
        <dbReference type="EMBL" id="MBV7272891.1"/>
    </source>
</evidence>